<evidence type="ECO:0000259" key="1">
    <source>
        <dbReference type="PROSITE" id="PS50943"/>
    </source>
</evidence>
<dbReference type="SUPFAM" id="SSF47413">
    <property type="entry name" value="lambda repressor-like DNA-binding domains"/>
    <property type="match status" value="1"/>
</dbReference>
<gene>
    <name evidence="2" type="ORF">KDL28_29125</name>
</gene>
<dbReference type="InterPro" id="IPR010982">
    <property type="entry name" value="Lambda_DNA-bd_dom_sf"/>
</dbReference>
<keyword evidence="3" id="KW-1185">Reference proteome</keyword>
<evidence type="ECO:0000313" key="3">
    <source>
        <dbReference type="Proteomes" id="UP001165283"/>
    </source>
</evidence>
<dbReference type="Pfam" id="PF13560">
    <property type="entry name" value="HTH_31"/>
    <property type="match status" value="1"/>
</dbReference>
<organism evidence="2 3">
    <name type="scientific">Pseudonocardia humida</name>
    <dbReference type="NCBI Taxonomy" id="2800819"/>
    <lineage>
        <taxon>Bacteria</taxon>
        <taxon>Bacillati</taxon>
        <taxon>Actinomycetota</taxon>
        <taxon>Actinomycetes</taxon>
        <taxon>Pseudonocardiales</taxon>
        <taxon>Pseudonocardiaceae</taxon>
        <taxon>Pseudonocardia</taxon>
    </lineage>
</organism>
<dbReference type="RefSeq" id="WP_252443892.1">
    <property type="nucleotide sequence ID" value="NZ_JAGSOV010000062.1"/>
</dbReference>
<reference evidence="2" key="1">
    <citation type="submission" date="2021-04" db="EMBL/GenBank/DDBJ databases">
        <title>Pseudonocardia sp. nov., isolated from sandy soil of mangrove forest.</title>
        <authorList>
            <person name="Zan Z."/>
            <person name="Huang R."/>
            <person name="Liu W."/>
        </authorList>
    </citation>
    <scope>NUCLEOTIDE SEQUENCE</scope>
    <source>
        <strain evidence="2">S2-4</strain>
    </source>
</reference>
<feature type="domain" description="HTH cro/C1-type" evidence="1">
    <location>
        <begin position="7"/>
        <end position="62"/>
    </location>
</feature>
<dbReference type="InterPro" id="IPR001387">
    <property type="entry name" value="Cro/C1-type_HTH"/>
</dbReference>
<proteinExistence type="predicted"/>
<dbReference type="Proteomes" id="UP001165283">
    <property type="component" value="Unassembled WGS sequence"/>
</dbReference>
<name>A0ABT1A7Y8_9PSEU</name>
<dbReference type="Gene3D" id="1.10.260.40">
    <property type="entry name" value="lambda repressor-like DNA-binding domains"/>
    <property type="match status" value="1"/>
</dbReference>
<protein>
    <submittedName>
        <fullName evidence="2">Helix-turn-helix domain-containing protein</fullName>
    </submittedName>
</protein>
<dbReference type="EMBL" id="JAGSOV010000062">
    <property type="protein sequence ID" value="MCO1659140.1"/>
    <property type="molecule type" value="Genomic_DNA"/>
</dbReference>
<dbReference type="InterPro" id="IPR043917">
    <property type="entry name" value="DUF5753"/>
</dbReference>
<dbReference type="PROSITE" id="PS50943">
    <property type="entry name" value="HTH_CROC1"/>
    <property type="match status" value="1"/>
</dbReference>
<dbReference type="Pfam" id="PF19054">
    <property type="entry name" value="DUF5753"/>
    <property type="match status" value="1"/>
</dbReference>
<accession>A0ABT1A7Y8</accession>
<dbReference type="CDD" id="cd00093">
    <property type="entry name" value="HTH_XRE"/>
    <property type="match status" value="1"/>
</dbReference>
<evidence type="ECO:0000313" key="2">
    <source>
        <dbReference type="EMBL" id="MCO1659140.1"/>
    </source>
</evidence>
<dbReference type="SMART" id="SM00530">
    <property type="entry name" value="HTH_XRE"/>
    <property type="match status" value="1"/>
</dbReference>
<comment type="caution">
    <text evidence="2">The sequence shown here is derived from an EMBL/GenBank/DDBJ whole genome shotgun (WGS) entry which is preliminary data.</text>
</comment>
<sequence>MMLGTQLRRLREIAGISRADAGEAIRASHAKISRLELGRVGVKERDLRDLLTLYGVTDPRERAALQEMVAPANQRGWWQQDSDLLPSWFEMYLRFEQEARSIRCFQVQFVPGLLQTEDYARRVILAGHGAESAHEVDRRVQLRINRQKMLTEPGGPQFWAVIDEGALQRPFGSVDVMRGQLEHLLEMAALPNVTVQVLPFTAGSHAAAGGPFTILRFAEPDLPDVVYLEQLNSAVYVDKREDVEDYLGVIEQVSVQALTPAQTRTAVSDLLASRY</sequence>